<dbReference type="Proteomes" id="UP001460270">
    <property type="component" value="Unassembled WGS sequence"/>
</dbReference>
<evidence type="ECO:0000313" key="3">
    <source>
        <dbReference type="Proteomes" id="UP001460270"/>
    </source>
</evidence>
<organism evidence="2 3">
    <name type="scientific">Mugilogobius chulae</name>
    <name type="common">yellowstripe goby</name>
    <dbReference type="NCBI Taxonomy" id="88201"/>
    <lineage>
        <taxon>Eukaryota</taxon>
        <taxon>Metazoa</taxon>
        <taxon>Chordata</taxon>
        <taxon>Craniata</taxon>
        <taxon>Vertebrata</taxon>
        <taxon>Euteleostomi</taxon>
        <taxon>Actinopterygii</taxon>
        <taxon>Neopterygii</taxon>
        <taxon>Teleostei</taxon>
        <taxon>Neoteleostei</taxon>
        <taxon>Acanthomorphata</taxon>
        <taxon>Gobiaria</taxon>
        <taxon>Gobiiformes</taxon>
        <taxon>Gobioidei</taxon>
        <taxon>Gobiidae</taxon>
        <taxon>Gobionellinae</taxon>
        <taxon>Mugilogobius</taxon>
    </lineage>
</organism>
<protein>
    <submittedName>
        <fullName evidence="2">Uncharacterized protein</fullName>
    </submittedName>
</protein>
<feature type="region of interest" description="Disordered" evidence="1">
    <location>
        <begin position="29"/>
        <end position="56"/>
    </location>
</feature>
<accession>A0AAW0P1F7</accession>
<feature type="region of interest" description="Disordered" evidence="1">
    <location>
        <begin position="69"/>
        <end position="106"/>
    </location>
</feature>
<keyword evidence="3" id="KW-1185">Reference proteome</keyword>
<dbReference type="AlphaFoldDB" id="A0AAW0P1F7"/>
<reference evidence="3" key="1">
    <citation type="submission" date="2024-04" db="EMBL/GenBank/DDBJ databases">
        <title>Salinicola lusitanus LLJ914,a marine bacterium isolated from the Okinawa Trough.</title>
        <authorList>
            <person name="Li J."/>
        </authorList>
    </citation>
    <scope>NUCLEOTIDE SEQUENCE [LARGE SCALE GENOMIC DNA]</scope>
</reference>
<evidence type="ECO:0000256" key="1">
    <source>
        <dbReference type="SAM" id="MobiDB-lite"/>
    </source>
</evidence>
<name>A0AAW0P1F7_9GOBI</name>
<sequence length="106" mass="11690">MIGDRRRGRSVRRWDLFVALKVGCCPDDVTPTPRGNITRLVSPRRGSVEEEGEEMRGAWPVRAAHITVRPHTQTPSSALRKLPKQGHANHTDLHPPGLFHSAGEGG</sequence>
<gene>
    <name evidence="2" type="ORF">WMY93_015871</name>
</gene>
<comment type="caution">
    <text evidence="2">The sequence shown here is derived from an EMBL/GenBank/DDBJ whole genome shotgun (WGS) entry which is preliminary data.</text>
</comment>
<dbReference type="EMBL" id="JBBPFD010000011">
    <property type="protein sequence ID" value="KAK7907259.1"/>
    <property type="molecule type" value="Genomic_DNA"/>
</dbReference>
<proteinExistence type="predicted"/>
<evidence type="ECO:0000313" key="2">
    <source>
        <dbReference type="EMBL" id="KAK7907259.1"/>
    </source>
</evidence>